<keyword evidence="2" id="KW-1185">Reference proteome</keyword>
<protein>
    <submittedName>
        <fullName evidence="1">Uncharacterized protein</fullName>
    </submittedName>
</protein>
<reference evidence="1 2" key="1">
    <citation type="submission" date="2022-10" db="EMBL/GenBank/DDBJ databases">
        <title>Defluviimonas sp. CAU 1641 isolated from mud.</title>
        <authorList>
            <person name="Kim W."/>
        </authorList>
    </citation>
    <scope>NUCLEOTIDE SEQUENCE [LARGE SCALE GENOMIC DNA]</scope>
    <source>
        <strain evidence="1 2">CAU 1641</strain>
    </source>
</reference>
<dbReference type="EMBL" id="JAPDOG010000043">
    <property type="protein sequence ID" value="MCW3784434.1"/>
    <property type="molecule type" value="Genomic_DNA"/>
</dbReference>
<dbReference type="Proteomes" id="UP001207582">
    <property type="component" value="Unassembled WGS sequence"/>
</dbReference>
<sequence>MSLPSPGATAEAAPDDRRASLGRALLRIDIRTAPPGFLVMSLRALLETLDPVAQSNRAFLGAITPVLQAAAGQAVHERAHAAVRMGLEFDRRYREIGAIAARLGGAGDEIVFSAAEAARDLAFLGILLRDETAAIARFATAAA</sequence>
<organism evidence="1 2">
    <name type="scientific">Defluviimonas salinarum</name>
    <dbReference type="NCBI Taxonomy" id="2992147"/>
    <lineage>
        <taxon>Bacteria</taxon>
        <taxon>Pseudomonadati</taxon>
        <taxon>Pseudomonadota</taxon>
        <taxon>Alphaproteobacteria</taxon>
        <taxon>Rhodobacterales</taxon>
        <taxon>Paracoccaceae</taxon>
        <taxon>Albidovulum</taxon>
    </lineage>
</organism>
<comment type="caution">
    <text evidence="1">The sequence shown here is derived from an EMBL/GenBank/DDBJ whole genome shotgun (WGS) entry which is preliminary data.</text>
</comment>
<name>A0ABT3JAJ8_9RHOB</name>
<evidence type="ECO:0000313" key="1">
    <source>
        <dbReference type="EMBL" id="MCW3784434.1"/>
    </source>
</evidence>
<dbReference type="RefSeq" id="WP_264773668.1">
    <property type="nucleotide sequence ID" value="NZ_JAPDOG010000043.1"/>
</dbReference>
<proteinExistence type="predicted"/>
<gene>
    <name evidence="1" type="ORF">OM960_23210</name>
</gene>
<evidence type="ECO:0000313" key="2">
    <source>
        <dbReference type="Proteomes" id="UP001207582"/>
    </source>
</evidence>
<accession>A0ABT3JAJ8</accession>